<dbReference type="PANTHER" id="PTHR31973:SF197">
    <property type="entry name" value="SWIM-TYPE DOMAIN-CONTAINING PROTEIN"/>
    <property type="match status" value="1"/>
</dbReference>
<accession>A0ABM3QYV5</accession>
<dbReference type="SMART" id="SM00575">
    <property type="entry name" value="ZnF_PMZ"/>
    <property type="match status" value="1"/>
</dbReference>
<keyword evidence="3" id="KW-0862">Zinc</keyword>
<dbReference type="InterPro" id="IPR018289">
    <property type="entry name" value="MULE_transposase_dom"/>
</dbReference>
<dbReference type="Pfam" id="PF04434">
    <property type="entry name" value="SWIM"/>
    <property type="match status" value="1"/>
</dbReference>
<organism evidence="7 8">
    <name type="scientific">Spinacia oleracea</name>
    <name type="common">Spinach</name>
    <dbReference type="NCBI Taxonomy" id="3562"/>
    <lineage>
        <taxon>Eukaryota</taxon>
        <taxon>Viridiplantae</taxon>
        <taxon>Streptophyta</taxon>
        <taxon>Embryophyta</taxon>
        <taxon>Tracheophyta</taxon>
        <taxon>Spermatophyta</taxon>
        <taxon>Magnoliopsida</taxon>
        <taxon>eudicotyledons</taxon>
        <taxon>Gunneridae</taxon>
        <taxon>Pentapetalae</taxon>
        <taxon>Caryophyllales</taxon>
        <taxon>Chenopodiaceae</taxon>
        <taxon>Chenopodioideae</taxon>
        <taxon>Anserineae</taxon>
        <taxon>Spinacia</taxon>
    </lineage>
</organism>
<keyword evidence="2 4" id="KW-0863">Zinc-finger</keyword>
<feature type="region of interest" description="Disordered" evidence="5">
    <location>
        <begin position="465"/>
        <end position="571"/>
    </location>
</feature>
<feature type="compositionally biased region" description="Basic and acidic residues" evidence="5">
    <location>
        <begin position="470"/>
        <end position="484"/>
    </location>
</feature>
<feature type="compositionally biased region" description="Basic residues" evidence="5">
    <location>
        <begin position="428"/>
        <end position="449"/>
    </location>
</feature>
<feature type="region of interest" description="Disordered" evidence="5">
    <location>
        <begin position="415"/>
        <end position="449"/>
    </location>
</feature>
<reference evidence="7" key="1">
    <citation type="journal article" date="2021" name="Nat. Commun.">
        <title>Genomic analyses provide insights into spinach domestication and the genetic basis of agronomic traits.</title>
        <authorList>
            <person name="Cai X."/>
            <person name="Sun X."/>
            <person name="Xu C."/>
            <person name="Sun H."/>
            <person name="Wang X."/>
            <person name="Ge C."/>
            <person name="Zhang Z."/>
            <person name="Wang Q."/>
            <person name="Fei Z."/>
            <person name="Jiao C."/>
            <person name="Wang Q."/>
        </authorList>
    </citation>
    <scope>NUCLEOTIDE SEQUENCE [LARGE SCALE GENOMIC DNA]</scope>
    <source>
        <strain evidence="7">cv. Varoflay</strain>
    </source>
</reference>
<dbReference type="PROSITE" id="PS50966">
    <property type="entry name" value="ZF_SWIM"/>
    <property type="match status" value="1"/>
</dbReference>
<evidence type="ECO:0000256" key="5">
    <source>
        <dbReference type="SAM" id="MobiDB-lite"/>
    </source>
</evidence>
<name>A0ABM3QYV5_SPIOL</name>
<evidence type="ECO:0000313" key="7">
    <source>
        <dbReference type="Proteomes" id="UP000813463"/>
    </source>
</evidence>
<proteinExistence type="predicted"/>
<sequence>MKKNRQLKSTWLVEQFLEVFKARPHWPDVEIMECVRRAYKVLVKRDLVYKVKYAAHLLLHGSMKDHYKKVERYVDALKTLSPGIEVQLVTDPSKIPPVFQRLLPSLRGCNKGGEKGVERDGNDQMFPTAWVAVEGENNDSWEWFFTILAKVLELADGEGIAIISDEHIGTLDGVATALPKAEHRHCARHIFSHWPKGFRGVEMNLMYWKIAKAYNMADYEDACEQLNEINPYALIAFKSYNPKLFCREFLYTSVKSDAITSNMAETFNGYIIDVKTKNLLYMLDDIRMAWMQRMLIKKQEMEKSTSVICPRIQAKLEEEKVKAANCDVVPSTDTLFNVKYYLDQLTVDLEKRTCSCRKWDMLGIPCCHVIPYIFFQHKEAEDFVDECYIKSTYLKAYSGSIPPLDGERHWRRVASDFDPPPINIGPGRPRRNKIKCPFKDPKKPKKLSRHGMEMTCSLCQVKGHNKRRCPNKDNMRPFLEEPAAKRPRGGSRKDGGPTQSAPPPQPTQLGRGGRVIRGGQGARGSRGSRGGRGGRWGGGGGGEQKQLQGEGELQEEEEGEDMDKPEKGREVAEVAEVQGSNFNLQELTYLTDVKIVSVCSWTDPPVQLVAVKQPLTSVDFFASS</sequence>
<gene>
    <name evidence="8" type="primary">LOC110800384</name>
</gene>
<evidence type="ECO:0000256" key="1">
    <source>
        <dbReference type="ARBA" id="ARBA00022723"/>
    </source>
</evidence>
<dbReference type="Proteomes" id="UP000813463">
    <property type="component" value="Chromosome 6"/>
</dbReference>
<evidence type="ECO:0000256" key="2">
    <source>
        <dbReference type="ARBA" id="ARBA00022771"/>
    </source>
</evidence>
<evidence type="ECO:0000313" key="8">
    <source>
        <dbReference type="RefSeq" id="XP_056688557.1"/>
    </source>
</evidence>
<dbReference type="RefSeq" id="XP_056688557.1">
    <property type="nucleotide sequence ID" value="XM_056832579.1"/>
</dbReference>
<evidence type="ECO:0000256" key="4">
    <source>
        <dbReference type="PROSITE-ProRule" id="PRU00325"/>
    </source>
</evidence>
<feature type="compositionally biased region" description="Gly residues" evidence="5">
    <location>
        <begin position="510"/>
        <end position="543"/>
    </location>
</feature>
<evidence type="ECO:0000256" key="3">
    <source>
        <dbReference type="ARBA" id="ARBA00022833"/>
    </source>
</evidence>
<protein>
    <recommendedName>
        <fullName evidence="6">SWIM-type domain-containing protein</fullName>
    </recommendedName>
</protein>
<feature type="domain" description="SWIM-type" evidence="6">
    <location>
        <begin position="345"/>
        <end position="377"/>
    </location>
</feature>
<reference evidence="8" key="2">
    <citation type="submission" date="2025-08" db="UniProtKB">
        <authorList>
            <consortium name="RefSeq"/>
        </authorList>
    </citation>
    <scope>IDENTIFICATION</scope>
    <source>
        <tissue evidence="8">Leaf</tissue>
    </source>
</reference>
<dbReference type="Pfam" id="PF10551">
    <property type="entry name" value="MULE"/>
    <property type="match status" value="1"/>
</dbReference>
<dbReference type="PANTHER" id="PTHR31973">
    <property type="entry name" value="POLYPROTEIN, PUTATIVE-RELATED"/>
    <property type="match status" value="1"/>
</dbReference>
<keyword evidence="7" id="KW-1185">Reference proteome</keyword>
<keyword evidence="1" id="KW-0479">Metal-binding</keyword>
<evidence type="ECO:0000259" key="6">
    <source>
        <dbReference type="PROSITE" id="PS50966"/>
    </source>
</evidence>
<feature type="compositionally biased region" description="Acidic residues" evidence="5">
    <location>
        <begin position="552"/>
        <end position="561"/>
    </location>
</feature>
<dbReference type="InterPro" id="IPR007527">
    <property type="entry name" value="Znf_SWIM"/>
</dbReference>
<dbReference type="GeneID" id="110800384"/>
<dbReference type="InterPro" id="IPR006564">
    <property type="entry name" value="Znf_PMZ"/>
</dbReference>
<feature type="compositionally biased region" description="Basic and acidic residues" evidence="5">
    <location>
        <begin position="562"/>
        <end position="571"/>
    </location>
</feature>